<feature type="active site" evidence="2">
    <location>
        <position position="198"/>
    </location>
</feature>
<feature type="binding site" evidence="2">
    <location>
        <position position="207"/>
    </location>
    <ligand>
        <name>Zn(2+)</name>
        <dbReference type="ChEBI" id="CHEBI:29105"/>
        <note>catalytic</note>
    </ligand>
</feature>
<evidence type="ECO:0000256" key="3">
    <source>
        <dbReference type="SAM" id="SignalP"/>
    </source>
</evidence>
<gene>
    <name evidence="5" type="ORF">O3G_MSEX008646</name>
</gene>
<name>A0A922CQA5_MANSE</name>
<feature type="binding site" evidence="2">
    <location>
        <position position="197"/>
    </location>
    <ligand>
        <name>Zn(2+)</name>
        <dbReference type="ChEBI" id="CHEBI:29105"/>
        <note>catalytic</note>
    </ligand>
</feature>
<dbReference type="GO" id="GO:0006508">
    <property type="term" value="P:proteolysis"/>
    <property type="evidence" value="ECO:0007669"/>
    <property type="project" value="InterPro"/>
</dbReference>
<dbReference type="Gene3D" id="3.40.390.10">
    <property type="entry name" value="Collagenase (Catalytic Domain)"/>
    <property type="match status" value="1"/>
</dbReference>
<dbReference type="Proteomes" id="UP000791440">
    <property type="component" value="Unassembled WGS sequence"/>
</dbReference>
<evidence type="ECO:0000256" key="2">
    <source>
        <dbReference type="PROSITE-ProRule" id="PRU00276"/>
    </source>
</evidence>
<dbReference type="PANTHER" id="PTHR11905:SF159">
    <property type="entry name" value="ADAM METALLOPROTEASE"/>
    <property type="match status" value="1"/>
</dbReference>
<keyword evidence="2" id="KW-0479">Metal-binding</keyword>
<organism evidence="5 6">
    <name type="scientific">Manduca sexta</name>
    <name type="common">Tobacco hawkmoth</name>
    <name type="synonym">Tobacco hornworm</name>
    <dbReference type="NCBI Taxonomy" id="7130"/>
    <lineage>
        <taxon>Eukaryota</taxon>
        <taxon>Metazoa</taxon>
        <taxon>Ecdysozoa</taxon>
        <taxon>Arthropoda</taxon>
        <taxon>Hexapoda</taxon>
        <taxon>Insecta</taxon>
        <taxon>Pterygota</taxon>
        <taxon>Neoptera</taxon>
        <taxon>Endopterygota</taxon>
        <taxon>Lepidoptera</taxon>
        <taxon>Glossata</taxon>
        <taxon>Ditrysia</taxon>
        <taxon>Bombycoidea</taxon>
        <taxon>Sphingidae</taxon>
        <taxon>Sphinginae</taxon>
        <taxon>Sphingini</taxon>
        <taxon>Manduca</taxon>
    </lineage>
</organism>
<keyword evidence="3" id="KW-0732">Signal</keyword>
<dbReference type="OrthoDB" id="10035764at2759"/>
<evidence type="ECO:0000313" key="6">
    <source>
        <dbReference type="Proteomes" id="UP000791440"/>
    </source>
</evidence>
<protein>
    <recommendedName>
        <fullName evidence="4">Peptidase M12B domain-containing protein</fullName>
    </recommendedName>
</protein>
<dbReference type="InterPro" id="IPR001590">
    <property type="entry name" value="Peptidase_M12B"/>
</dbReference>
<keyword evidence="6" id="KW-1185">Reference proteome</keyword>
<keyword evidence="1" id="KW-0482">Metalloprotease</keyword>
<feature type="domain" description="Peptidase M12B" evidence="4">
    <location>
        <begin position="52"/>
        <end position="257"/>
    </location>
</feature>
<keyword evidence="1" id="KW-0645">Protease</keyword>
<comment type="caution">
    <text evidence="5">The sequence shown here is derived from an EMBL/GenBank/DDBJ whole genome shotgun (WGS) entry which is preliminary data.</text>
</comment>
<proteinExistence type="predicted"/>
<feature type="binding site" evidence="2">
    <location>
        <position position="201"/>
    </location>
    <ligand>
        <name>Zn(2+)</name>
        <dbReference type="ChEBI" id="CHEBI:29105"/>
        <note>catalytic</note>
    </ligand>
</feature>
<dbReference type="PROSITE" id="PS50215">
    <property type="entry name" value="ADAM_MEPRO"/>
    <property type="match status" value="1"/>
</dbReference>
<dbReference type="PANTHER" id="PTHR11905">
    <property type="entry name" value="ADAM A DISINTEGRIN AND METALLOPROTEASE DOMAIN"/>
    <property type="match status" value="1"/>
</dbReference>
<keyword evidence="2" id="KW-0862">Zinc</keyword>
<feature type="chain" id="PRO_5037461983" description="Peptidase M12B domain-containing protein" evidence="3">
    <location>
        <begin position="19"/>
        <end position="262"/>
    </location>
</feature>
<evidence type="ECO:0000313" key="5">
    <source>
        <dbReference type="EMBL" id="KAG6454326.1"/>
    </source>
</evidence>
<accession>A0A922CQA5</accession>
<reference evidence="5" key="1">
    <citation type="journal article" date="2016" name="Insect Biochem. Mol. Biol.">
        <title>Multifaceted biological insights from a draft genome sequence of the tobacco hornworm moth, Manduca sexta.</title>
        <authorList>
            <person name="Kanost M.R."/>
            <person name="Arrese E.L."/>
            <person name="Cao X."/>
            <person name="Chen Y.R."/>
            <person name="Chellapilla S."/>
            <person name="Goldsmith M.R."/>
            <person name="Grosse-Wilde E."/>
            <person name="Heckel D.G."/>
            <person name="Herndon N."/>
            <person name="Jiang H."/>
            <person name="Papanicolaou A."/>
            <person name="Qu J."/>
            <person name="Soulages J.L."/>
            <person name="Vogel H."/>
            <person name="Walters J."/>
            <person name="Waterhouse R.M."/>
            <person name="Ahn S.J."/>
            <person name="Almeida F.C."/>
            <person name="An C."/>
            <person name="Aqrawi P."/>
            <person name="Bretschneider A."/>
            <person name="Bryant W.B."/>
            <person name="Bucks S."/>
            <person name="Chao H."/>
            <person name="Chevignon G."/>
            <person name="Christen J.M."/>
            <person name="Clarke D.F."/>
            <person name="Dittmer N.T."/>
            <person name="Ferguson L.C.F."/>
            <person name="Garavelou S."/>
            <person name="Gordon K.H.J."/>
            <person name="Gunaratna R.T."/>
            <person name="Han Y."/>
            <person name="Hauser F."/>
            <person name="He Y."/>
            <person name="Heidel-Fischer H."/>
            <person name="Hirsh A."/>
            <person name="Hu Y."/>
            <person name="Jiang H."/>
            <person name="Kalra D."/>
            <person name="Klinner C."/>
            <person name="Konig C."/>
            <person name="Kovar C."/>
            <person name="Kroll A.R."/>
            <person name="Kuwar S.S."/>
            <person name="Lee S.L."/>
            <person name="Lehman R."/>
            <person name="Li K."/>
            <person name="Li Z."/>
            <person name="Liang H."/>
            <person name="Lovelace S."/>
            <person name="Lu Z."/>
            <person name="Mansfield J.H."/>
            <person name="McCulloch K.J."/>
            <person name="Mathew T."/>
            <person name="Morton B."/>
            <person name="Muzny D.M."/>
            <person name="Neunemann D."/>
            <person name="Ongeri F."/>
            <person name="Pauchet Y."/>
            <person name="Pu L.L."/>
            <person name="Pyrousis I."/>
            <person name="Rao X.J."/>
            <person name="Redding A."/>
            <person name="Roesel C."/>
            <person name="Sanchez-Gracia A."/>
            <person name="Schaack S."/>
            <person name="Shukla A."/>
            <person name="Tetreau G."/>
            <person name="Wang Y."/>
            <person name="Xiong G.H."/>
            <person name="Traut W."/>
            <person name="Walsh T.K."/>
            <person name="Worley K.C."/>
            <person name="Wu D."/>
            <person name="Wu W."/>
            <person name="Wu Y.Q."/>
            <person name="Zhang X."/>
            <person name="Zou Z."/>
            <person name="Zucker H."/>
            <person name="Briscoe A.D."/>
            <person name="Burmester T."/>
            <person name="Clem R.J."/>
            <person name="Feyereisen R."/>
            <person name="Grimmelikhuijzen C.J.P."/>
            <person name="Hamodrakas S.J."/>
            <person name="Hansson B.S."/>
            <person name="Huguet E."/>
            <person name="Jermiin L.S."/>
            <person name="Lan Q."/>
            <person name="Lehman H.K."/>
            <person name="Lorenzen M."/>
            <person name="Merzendorfer H."/>
            <person name="Michalopoulos I."/>
            <person name="Morton D.B."/>
            <person name="Muthukrishnan S."/>
            <person name="Oakeshott J.G."/>
            <person name="Palmer W."/>
            <person name="Park Y."/>
            <person name="Passarelli A.L."/>
            <person name="Rozas J."/>
            <person name="Schwartz L.M."/>
            <person name="Smith W."/>
            <person name="Southgate A."/>
            <person name="Vilcinskas A."/>
            <person name="Vogt R."/>
            <person name="Wang P."/>
            <person name="Werren J."/>
            <person name="Yu X.Q."/>
            <person name="Zhou J.J."/>
            <person name="Brown S.J."/>
            <person name="Scherer S.E."/>
            <person name="Richards S."/>
            <person name="Blissard G.W."/>
        </authorList>
    </citation>
    <scope>NUCLEOTIDE SEQUENCE</scope>
</reference>
<dbReference type="SUPFAM" id="SSF55486">
    <property type="entry name" value="Metalloproteases ('zincins'), catalytic domain"/>
    <property type="match status" value="1"/>
</dbReference>
<reference evidence="5" key="2">
    <citation type="submission" date="2020-12" db="EMBL/GenBank/DDBJ databases">
        <authorList>
            <person name="Kanost M."/>
        </authorList>
    </citation>
    <scope>NUCLEOTIDE SEQUENCE</scope>
</reference>
<dbReference type="GO" id="GO:0004222">
    <property type="term" value="F:metalloendopeptidase activity"/>
    <property type="evidence" value="ECO:0007669"/>
    <property type="project" value="InterPro"/>
</dbReference>
<dbReference type="Pfam" id="PF01421">
    <property type="entry name" value="Reprolysin"/>
    <property type="match status" value="1"/>
</dbReference>
<evidence type="ECO:0000256" key="1">
    <source>
        <dbReference type="ARBA" id="ARBA00023049"/>
    </source>
</evidence>
<dbReference type="EMBL" id="JH668464">
    <property type="protein sequence ID" value="KAG6454326.1"/>
    <property type="molecule type" value="Genomic_DNA"/>
</dbReference>
<keyword evidence="1" id="KW-0378">Hydrolase</keyword>
<evidence type="ECO:0000259" key="4">
    <source>
        <dbReference type="PROSITE" id="PS50215"/>
    </source>
</evidence>
<dbReference type="InterPro" id="IPR024079">
    <property type="entry name" value="MetalloPept_cat_dom_sf"/>
</dbReference>
<feature type="signal peptide" evidence="3">
    <location>
        <begin position="1"/>
        <end position="18"/>
    </location>
</feature>
<dbReference type="AlphaFoldDB" id="A0A922CQA5"/>
<comment type="caution">
    <text evidence="2">Lacks conserved residue(s) required for the propagation of feature annotation.</text>
</comment>
<dbReference type="GO" id="GO:0046872">
    <property type="term" value="F:metal ion binding"/>
    <property type="evidence" value="ECO:0007669"/>
    <property type="project" value="UniProtKB-KW"/>
</dbReference>
<sequence length="262" mass="30501">MRWCAIIVLAICYGLCDANKPKANKPSRLNDVGSKANYYEKKNRALTIPIIVHLDRAVAIKHADIKKYRRTKTLKTAFRKIFKEVEEFYRRPSLNMTVNIKLIDVRVLKKNYSKQAEENVSKYLQKYCRWQGLVKTKRQKLWYSILFTGLDMFYLDGFGKKVTTSTGRGYMKGMCSVNNSCTLLEWHPDHIAYVLAHEMAHSLGVSHDGINECNDQRYIMDALYHPENPAKNWSTCSKRNLRQYLMSPGAWCLRPEGRIHVL</sequence>